<comment type="subcellular location">
    <subcellularLocation>
        <location evidence="1">Cell membrane</location>
        <topology evidence="1">Multi-pass membrane protein</topology>
    </subcellularLocation>
</comment>
<dbReference type="EMBL" id="JAVIIQ010000026">
    <property type="protein sequence ID" value="MDX8535722.1"/>
    <property type="molecule type" value="Genomic_DNA"/>
</dbReference>
<protein>
    <submittedName>
        <fullName evidence="8">Type II secretion system F family protein</fullName>
    </submittedName>
</protein>
<dbReference type="Gene3D" id="1.20.81.30">
    <property type="entry name" value="Type II secretion system (T2SS), domain F"/>
    <property type="match status" value="1"/>
</dbReference>
<keyword evidence="4 6" id="KW-1133">Transmembrane helix</keyword>
<organism evidence="8 9">
    <name type="scientific">Mesorhizobium vachelliae</name>
    <dbReference type="NCBI Taxonomy" id="3072309"/>
    <lineage>
        <taxon>Bacteria</taxon>
        <taxon>Pseudomonadati</taxon>
        <taxon>Pseudomonadota</taxon>
        <taxon>Alphaproteobacteria</taxon>
        <taxon>Hyphomicrobiales</taxon>
        <taxon>Phyllobacteriaceae</taxon>
        <taxon>Mesorhizobium</taxon>
    </lineage>
</organism>
<dbReference type="InterPro" id="IPR018076">
    <property type="entry name" value="T2SS_GspF_dom"/>
</dbReference>
<proteinExistence type="predicted"/>
<keyword evidence="9" id="KW-1185">Reference proteome</keyword>
<evidence type="ECO:0000256" key="6">
    <source>
        <dbReference type="SAM" id="Phobius"/>
    </source>
</evidence>
<evidence type="ECO:0000259" key="7">
    <source>
        <dbReference type="Pfam" id="PF00482"/>
    </source>
</evidence>
<dbReference type="RefSeq" id="WP_320253289.1">
    <property type="nucleotide sequence ID" value="NZ_JAVIIQ010000026.1"/>
</dbReference>
<sequence>MIPTGQTLLYLIYVLAAASVILAVEVMFVSIAGTRARAGIINRRLQLMGDHAPAEQSLQGLLQERGLTASGDFIFGAVSLNRLYTQSGITGNPISFAIVFVLAGLVLALIAVLLMGSSAVVAALIFLLISIALPLLVLKRARSKRINKFASQLPDALDMIVRSLRAGHPTTVAIGLVAREMPDPLGTEFGIVSDEISFGLSLEQAVRRLSERVGFEGLHLLSVSLSIQAKTGGNLTEILSNLASVMRERRKLRLKIRALSAEGRMSAWIISLFPVLMFLILWGVAPSYYGDVWGNPIIVPVFVIFGCWALLGDYIMYRMVNFDF</sequence>
<feature type="transmembrane region" description="Helical" evidence="6">
    <location>
        <begin position="12"/>
        <end position="34"/>
    </location>
</feature>
<evidence type="ECO:0000256" key="4">
    <source>
        <dbReference type="ARBA" id="ARBA00022989"/>
    </source>
</evidence>
<evidence type="ECO:0000256" key="1">
    <source>
        <dbReference type="ARBA" id="ARBA00004651"/>
    </source>
</evidence>
<keyword evidence="3 6" id="KW-0812">Transmembrane</keyword>
<feature type="domain" description="Type II secretion system protein GspF" evidence="7">
    <location>
        <begin position="157"/>
        <end position="281"/>
    </location>
</feature>
<keyword evidence="2" id="KW-1003">Cell membrane</keyword>
<keyword evidence="5 6" id="KW-0472">Membrane</keyword>
<dbReference type="Pfam" id="PF00482">
    <property type="entry name" value="T2SSF"/>
    <property type="match status" value="1"/>
</dbReference>
<evidence type="ECO:0000256" key="5">
    <source>
        <dbReference type="ARBA" id="ARBA00023136"/>
    </source>
</evidence>
<feature type="transmembrane region" description="Helical" evidence="6">
    <location>
        <begin position="297"/>
        <end position="317"/>
    </location>
</feature>
<evidence type="ECO:0000256" key="3">
    <source>
        <dbReference type="ARBA" id="ARBA00022692"/>
    </source>
</evidence>
<dbReference type="InterPro" id="IPR042094">
    <property type="entry name" value="T2SS_GspF_sf"/>
</dbReference>
<comment type="caution">
    <text evidence="8">The sequence shown here is derived from an EMBL/GenBank/DDBJ whole genome shotgun (WGS) entry which is preliminary data.</text>
</comment>
<dbReference type="PANTHER" id="PTHR35007:SF1">
    <property type="entry name" value="PILUS ASSEMBLY PROTEIN"/>
    <property type="match status" value="1"/>
</dbReference>
<feature type="transmembrane region" description="Helical" evidence="6">
    <location>
        <begin position="120"/>
        <end position="138"/>
    </location>
</feature>
<dbReference type="PANTHER" id="PTHR35007">
    <property type="entry name" value="INTEGRAL MEMBRANE PROTEIN-RELATED"/>
    <property type="match status" value="1"/>
</dbReference>
<name>A0ABU5AEL1_9HYPH</name>
<feature type="transmembrane region" description="Helical" evidence="6">
    <location>
        <begin position="94"/>
        <end position="114"/>
    </location>
</feature>
<evidence type="ECO:0000256" key="2">
    <source>
        <dbReference type="ARBA" id="ARBA00022475"/>
    </source>
</evidence>
<feature type="transmembrane region" description="Helical" evidence="6">
    <location>
        <begin position="265"/>
        <end position="285"/>
    </location>
</feature>
<gene>
    <name evidence="8" type="ORF">RFM42_32465</name>
</gene>
<dbReference type="Proteomes" id="UP001285154">
    <property type="component" value="Unassembled WGS sequence"/>
</dbReference>
<accession>A0ABU5AEL1</accession>
<reference evidence="8 9" key="1">
    <citation type="submission" date="2023-08" db="EMBL/GenBank/DDBJ databases">
        <title>Implementing the SeqCode for naming new Mesorhizobium species isolated from Vachellia karroo root nodules.</title>
        <authorList>
            <person name="Van Lill M."/>
        </authorList>
    </citation>
    <scope>NUCLEOTIDE SEQUENCE [LARGE SCALE GENOMIC DNA]</scope>
    <source>
        <strain evidence="8 9">VK25D</strain>
    </source>
</reference>
<evidence type="ECO:0000313" key="9">
    <source>
        <dbReference type="Proteomes" id="UP001285154"/>
    </source>
</evidence>
<evidence type="ECO:0000313" key="8">
    <source>
        <dbReference type="EMBL" id="MDX8535722.1"/>
    </source>
</evidence>